<accession>A0A915J775</accession>
<dbReference type="AlphaFoldDB" id="A0A915J775"/>
<dbReference type="WBParaSite" id="nRc.2.0.1.t22323-RA">
    <property type="protein sequence ID" value="nRc.2.0.1.t22323-RA"/>
    <property type="gene ID" value="nRc.2.0.1.g22323"/>
</dbReference>
<proteinExistence type="predicted"/>
<sequence length="115" mass="13186">MNDVSNTCASCRPNSCVFVKKVTIGFQNVQNVICGQVQSKSYITDHQIWYTVVVNRLSDPDVQYAGVVAEFGFLQDDVTRICKTFHQVTFDRINISLKDMIFRQRSRQISMKVSQ</sequence>
<evidence type="ECO:0000313" key="2">
    <source>
        <dbReference type="WBParaSite" id="nRc.2.0.1.t22323-RA"/>
    </source>
</evidence>
<dbReference type="Proteomes" id="UP000887565">
    <property type="component" value="Unplaced"/>
</dbReference>
<keyword evidence="1" id="KW-1185">Reference proteome</keyword>
<organism evidence="1 2">
    <name type="scientific">Romanomermis culicivorax</name>
    <name type="common">Nematode worm</name>
    <dbReference type="NCBI Taxonomy" id="13658"/>
    <lineage>
        <taxon>Eukaryota</taxon>
        <taxon>Metazoa</taxon>
        <taxon>Ecdysozoa</taxon>
        <taxon>Nematoda</taxon>
        <taxon>Enoplea</taxon>
        <taxon>Dorylaimia</taxon>
        <taxon>Mermithida</taxon>
        <taxon>Mermithoidea</taxon>
        <taxon>Mermithidae</taxon>
        <taxon>Romanomermis</taxon>
    </lineage>
</organism>
<name>A0A915J775_ROMCU</name>
<evidence type="ECO:0000313" key="1">
    <source>
        <dbReference type="Proteomes" id="UP000887565"/>
    </source>
</evidence>
<reference evidence="2" key="1">
    <citation type="submission" date="2022-11" db="UniProtKB">
        <authorList>
            <consortium name="WormBaseParasite"/>
        </authorList>
    </citation>
    <scope>IDENTIFICATION</scope>
</reference>
<protein>
    <submittedName>
        <fullName evidence="2">Uncharacterized protein</fullName>
    </submittedName>
</protein>